<reference evidence="2 3" key="1">
    <citation type="submission" date="2018-08" db="EMBL/GenBank/DDBJ databases">
        <title>A genome reference for cultivated species of the human gut microbiota.</title>
        <authorList>
            <person name="Zou Y."/>
            <person name="Xue W."/>
            <person name="Luo G."/>
        </authorList>
    </citation>
    <scope>NUCLEOTIDE SEQUENCE [LARGE SCALE GENOMIC DNA]</scope>
    <source>
        <strain evidence="2 3">AF28-26</strain>
    </source>
</reference>
<dbReference type="NCBIfam" id="NF001220">
    <property type="entry name" value="PRK00194.1"/>
    <property type="match status" value="1"/>
</dbReference>
<organism evidence="2 3">
    <name type="scientific">[Clostridium] leptum</name>
    <dbReference type="NCBI Taxonomy" id="1535"/>
    <lineage>
        <taxon>Bacteria</taxon>
        <taxon>Bacillati</taxon>
        <taxon>Bacillota</taxon>
        <taxon>Clostridia</taxon>
        <taxon>Eubacteriales</taxon>
        <taxon>Oscillospiraceae</taxon>
        <taxon>Oscillospiraceae incertae sedis</taxon>
    </lineage>
</organism>
<dbReference type="EMBL" id="QRTC01000014">
    <property type="protein sequence ID" value="RGQ41876.1"/>
    <property type="molecule type" value="Genomic_DNA"/>
</dbReference>
<evidence type="ECO:0000256" key="1">
    <source>
        <dbReference type="HAMAP-Rule" id="MF_01054"/>
    </source>
</evidence>
<sequence>MRAVITVIGKDMVGILAKVSAVCAKENVNVTEVTQSILQDLFAMIMLVDLEKATVPFNELVDQMTALGEQEGLKIHVMHEDIFNSMHRI</sequence>
<dbReference type="InterPro" id="IPR022986">
    <property type="entry name" value="UPF0237_ACT"/>
</dbReference>
<dbReference type="PANTHER" id="PTHR34875">
    <property type="entry name" value="UPF0237 PROTEIN MJ1558"/>
    <property type="match status" value="1"/>
</dbReference>
<dbReference type="InterPro" id="IPR045865">
    <property type="entry name" value="ACT-like_dom_sf"/>
</dbReference>
<evidence type="ECO:0000313" key="2">
    <source>
        <dbReference type="EMBL" id="RGQ41876.1"/>
    </source>
</evidence>
<comment type="similarity">
    <text evidence="1">Belongs to the UPF0237 family.</text>
</comment>
<dbReference type="InterPro" id="IPR002912">
    <property type="entry name" value="ACT_dom"/>
</dbReference>
<dbReference type="PROSITE" id="PS51671">
    <property type="entry name" value="ACT"/>
    <property type="match status" value="1"/>
</dbReference>
<accession>A0A412R9I2</accession>
<evidence type="ECO:0000313" key="3">
    <source>
        <dbReference type="Proteomes" id="UP000284751"/>
    </source>
</evidence>
<gene>
    <name evidence="2" type="ORF">DWY99_05205</name>
</gene>
<dbReference type="Pfam" id="PF13740">
    <property type="entry name" value="ACT_6"/>
    <property type="match status" value="1"/>
</dbReference>
<dbReference type="AlphaFoldDB" id="A0A412R9I2"/>
<dbReference type="InterPro" id="IPR050990">
    <property type="entry name" value="UPF0237/GcvR_regulator"/>
</dbReference>
<proteinExistence type="inferred from homology"/>
<dbReference type="PANTHER" id="PTHR34875:SF6">
    <property type="entry name" value="UPF0237 PROTEIN MJ1558"/>
    <property type="match status" value="1"/>
</dbReference>
<dbReference type="SUPFAM" id="SSF55021">
    <property type="entry name" value="ACT-like"/>
    <property type="match status" value="1"/>
</dbReference>
<dbReference type="CDD" id="cd04872">
    <property type="entry name" value="ACT_1ZPV"/>
    <property type="match status" value="1"/>
</dbReference>
<dbReference type="Proteomes" id="UP000284751">
    <property type="component" value="Unassembled WGS sequence"/>
</dbReference>
<dbReference type="HAMAP" id="MF_01054">
    <property type="entry name" value="UPF0237"/>
    <property type="match status" value="1"/>
</dbReference>
<protein>
    <recommendedName>
        <fullName evidence="1">UPF0237 protein DWY99_05205</fullName>
    </recommendedName>
</protein>
<name>A0A412R9I2_9FIRM</name>
<comment type="caution">
    <text evidence="2">The sequence shown here is derived from an EMBL/GenBank/DDBJ whole genome shotgun (WGS) entry which is preliminary data.</text>
</comment>
<dbReference type="Gene3D" id="3.30.70.260">
    <property type="match status" value="1"/>
</dbReference>